<comment type="similarity">
    <text evidence="2">Belongs to the SLC29A/ENT transporter (TC 2.A.57) family.</text>
</comment>
<evidence type="ECO:0000256" key="7">
    <source>
        <dbReference type="SAM" id="MobiDB-lite"/>
    </source>
</evidence>
<feature type="region of interest" description="Disordered" evidence="7">
    <location>
        <begin position="29"/>
        <end position="54"/>
    </location>
</feature>
<dbReference type="PANTHER" id="PTHR10332:SF10">
    <property type="entry name" value="EQUILIBRATIVE NUCLEOSIDE TRANSPORTER 4"/>
    <property type="match status" value="1"/>
</dbReference>
<feature type="compositionally biased region" description="Polar residues" evidence="7">
    <location>
        <begin position="30"/>
        <end position="50"/>
    </location>
</feature>
<evidence type="ECO:0000256" key="6">
    <source>
        <dbReference type="ARBA" id="ARBA00023136"/>
    </source>
</evidence>
<sequence>MQHSGSSVTNPSESGLLVHGDEELRPLTATPFSSSLEDPLSSGQLNSGEQPQDENPPRLMLVICLLQGLIYPMIFNIFILSWDYFMYLNNEAEITSRALLLSALGIGHAVFLSVYWVICLFRSGKQADNRWMMAILTGFPLVVSCILWLVAILFRTNDFYSIAPLFFLALGLCMSCWNSQIWLAVRVLPMKCMRAVVYGIECSGFMFGVLRLATKYGSLLISVNEQASNNEFIFLMVFLTMCYVIAFAMTIPFLWMLVKSEYYVTKWNHYQQELEMALEKQRGTNLQTHSTSVAASNDEQQTQSTSGATSNQTDSQNVFLLSFPSNVITSLVFPVLLVFLKSNLLVFKNNIFPIVLVTVFAFTAMMGSFTSFNCAFPRRWMSVLLGLSRLPLVPLFFLLCGEVVQFFNDHIEVIALIITMLFSFSHGYSSTSLYLRTFKEYSQIEDYKRKSVMFSFNIFLVEAFKLSLVIISVFLLTITLSLVK</sequence>
<feature type="transmembrane region" description="Helical" evidence="8">
    <location>
        <begin position="99"/>
        <end position="121"/>
    </location>
</feature>
<evidence type="ECO:0000256" key="4">
    <source>
        <dbReference type="ARBA" id="ARBA00022692"/>
    </source>
</evidence>
<evidence type="ECO:0000256" key="3">
    <source>
        <dbReference type="ARBA" id="ARBA00022448"/>
    </source>
</evidence>
<keyword evidence="3" id="KW-0813">Transport</keyword>
<evidence type="ECO:0000313" key="10">
    <source>
        <dbReference type="Proteomes" id="UP000816034"/>
    </source>
</evidence>
<dbReference type="AlphaFoldDB" id="A0AA88KRQ9"/>
<feature type="transmembrane region" description="Helical" evidence="8">
    <location>
        <begin position="195"/>
        <end position="213"/>
    </location>
</feature>
<evidence type="ECO:0000256" key="1">
    <source>
        <dbReference type="ARBA" id="ARBA00004141"/>
    </source>
</evidence>
<feature type="transmembrane region" description="Helical" evidence="8">
    <location>
        <begin position="160"/>
        <end position="183"/>
    </location>
</feature>
<protein>
    <submittedName>
        <fullName evidence="9">Uncharacterized protein</fullName>
    </submittedName>
</protein>
<evidence type="ECO:0000256" key="5">
    <source>
        <dbReference type="ARBA" id="ARBA00022989"/>
    </source>
</evidence>
<feature type="region of interest" description="Disordered" evidence="7">
    <location>
        <begin position="289"/>
        <end position="312"/>
    </location>
</feature>
<reference evidence="9 10" key="1">
    <citation type="journal article" date="2018" name="BMC Genomics">
        <title>The genome of Naegleria lovaniensis, the basis for a comparative approach to unravel pathogenicity factors of the human pathogenic amoeba N. fowleri.</title>
        <authorList>
            <person name="Liechti N."/>
            <person name="Schurch N."/>
            <person name="Bruggmann R."/>
            <person name="Wittwer M."/>
        </authorList>
    </citation>
    <scope>NUCLEOTIDE SEQUENCE [LARGE SCALE GENOMIC DNA]</scope>
    <source>
        <strain evidence="9 10">ATCC 30569</strain>
    </source>
</reference>
<dbReference type="RefSeq" id="XP_044554798.1">
    <property type="nucleotide sequence ID" value="XM_044699673.1"/>
</dbReference>
<keyword evidence="5 8" id="KW-1133">Transmembrane helix</keyword>
<feature type="transmembrane region" description="Helical" evidence="8">
    <location>
        <begin position="59"/>
        <end position="79"/>
    </location>
</feature>
<accession>A0AA88KRQ9</accession>
<dbReference type="GO" id="GO:0005337">
    <property type="term" value="F:nucleoside transmembrane transporter activity"/>
    <property type="evidence" value="ECO:0007669"/>
    <property type="project" value="InterPro"/>
</dbReference>
<feature type="transmembrane region" description="Helical" evidence="8">
    <location>
        <begin position="318"/>
        <end position="339"/>
    </location>
</feature>
<organism evidence="9 10">
    <name type="scientific">Naegleria lovaniensis</name>
    <name type="common">Amoeba</name>
    <dbReference type="NCBI Taxonomy" id="51637"/>
    <lineage>
        <taxon>Eukaryota</taxon>
        <taxon>Discoba</taxon>
        <taxon>Heterolobosea</taxon>
        <taxon>Tetramitia</taxon>
        <taxon>Eutetramitia</taxon>
        <taxon>Vahlkampfiidae</taxon>
        <taxon>Naegleria</taxon>
    </lineage>
</organism>
<comment type="subcellular location">
    <subcellularLocation>
        <location evidence="1">Membrane</location>
        <topology evidence="1">Multi-pass membrane protein</topology>
    </subcellularLocation>
</comment>
<dbReference type="GO" id="GO:0005886">
    <property type="term" value="C:plasma membrane"/>
    <property type="evidence" value="ECO:0007669"/>
    <property type="project" value="TreeGrafter"/>
</dbReference>
<dbReference type="EMBL" id="PYSW02000003">
    <property type="protein sequence ID" value="KAG2392904.1"/>
    <property type="molecule type" value="Genomic_DNA"/>
</dbReference>
<proteinExistence type="inferred from homology"/>
<feature type="transmembrane region" description="Helical" evidence="8">
    <location>
        <begin position="384"/>
        <end position="407"/>
    </location>
</feature>
<feature type="transmembrane region" description="Helical" evidence="8">
    <location>
        <begin position="413"/>
        <end position="435"/>
    </location>
</feature>
<feature type="transmembrane region" description="Helical" evidence="8">
    <location>
        <begin position="133"/>
        <end position="154"/>
    </location>
</feature>
<evidence type="ECO:0000313" key="9">
    <source>
        <dbReference type="EMBL" id="KAG2392904.1"/>
    </source>
</evidence>
<name>A0AA88KRQ9_NAELO</name>
<feature type="transmembrane region" description="Helical" evidence="8">
    <location>
        <begin position="233"/>
        <end position="258"/>
    </location>
</feature>
<dbReference type="InterPro" id="IPR002259">
    <property type="entry name" value="Eqnu_transpt"/>
</dbReference>
<comment type="caution">
    <text evidence="9">The sequence shown here is derived from an EMBL/GenBank/DDBJ whole genome shotgun (WGS) entry which is preliminary data.</text>
</comment>
<evidence type="ECO:0000256" key="8">
    <source>
        <dbReference type="SAM" id="Phobius"/>
    </source>
</evidence>
<keyword evidence="10" id="KW-1185">Reference proteome</keyword>
<keyword evidence="4 8" id="KW-0812">Transmembrane</keyword>
<dbReference type="PANTHER" id="PTHR10332">
    <property type="entry name" value="EQUILIBRATIVE NUCLEOSIDE TRANSPORTER"/>
    <property type="match status" value="1"/>
</dbReference>
<dbReference type="Proteomes" id="UP000816034">
    <property type="component" value="Unassembled WGS sequence"/>
</dbReference>
<feature type="transmembrane region" description="Helical" evidence="8">
    <location>
        <begin position="351"/>
        <end position="372"/>
    </location>
</feature>
<feature type="transmembrane region" description="Helical" evidence="8">
    <location>
        <begin position="456"/>
        <end position="483"/>
    </location>
</feature>
<dbReference type="GeneID" id="68101935"/>
<keyword evidence="6 8" id="KW-0472">Membrane</keyword>
<evidence type="ECO:0000256" key="2">
    <source>
        <dbReference type="ARBA" id="ARBA00007965"/>
    </source>
</evidence>
<gene>
    <name evidence="9" type="ORF">C9374_009481</name>
</gene>